<evidence type="ECO:0000256" key="4">
    <source>
        <dbReference type="ARBA" id="ARBA00016463"/>
    </source>
</evidence>
<evidence type="ECO:0000256" key="3">
    <source>
        <dbReference type="ARBA" id="ARBA00005840"/>
    </source>
</evidence>
<evidence type="ECO:0000256" key="9">
    <source>
        <dbReference type="SAM" id="Phobius"/>
    </source>
</evidence>
<feature type="transmembrane region" description="Helical" evidence="9">
    <location>
        <begin position="261"/>
        <end position="281"/>
    </location>
</feature>
<dbReference type="GO" id="GO:0005886">
    <property type="term" value="C:plasma membrane"/>
    <property type="evidence" value="ECO:0007669"/>
    <property type="project" value="TreeGrafter"/>
</dbReference>
<dbReference type="Proteomes" id="UP000486602">
    <property type="component" value="Unassembled WGS sequence"/>
</dbReference>
<evidence type="ECO:0000256" key="8">
    <source>
        <dbReference type="ARBA" id="ARBA00023136"/>
    </source>
</evidence>
<sequence length="345" mass="38759">MSKYWWKILSALLVLTTLIFGLRAPLAPGVPMVSPDKINNGVTSVTITGYNTHFTENPDKVVVWLTNGDATFCPYELAVIDDTHLRVTFSITEKIADSFFDLYVNTPKDGTMYLPSAFLQSKLEVSLQPDRTENCAVNLSADPGGFNYPNQPILNETIRNIFYHVPTWFAMLFVMSISLVFSIMNLGTSKTKYDIAAESAAHVGLLFAFIGLATGSVWARFTWGAWWVSDPRLNGAAIAVLIYLAYFILKSSVNDKEKAARLGAVYNIFAFMMMIVFVMVLPRMTDSLHPGVGGNPAFSQYDLDDNMRMIFYPAVIGWIGMAVWIFQIKYRMGKLKFKQLMHEQI</sequence>
<dbReference type="PANTHER" id="PTHR30071:SF1">
    <property type="entry name" value="CYTOCHROME B_B6 PROTEIN-RELATED"/>
    <property type="match status" value="1"/>
</dbReference>
<dbReference type="PRINTS" id="PR01386">
    <property type="entry name" value="CCMCBIOGNSIS"/>
</dbReference>
<organism evidence="11 12">
    <name type="scientific">Cryomorpha ignava</name>
    <dbReference type="NCBI Taxonomy" id="101383"/>
    <lineage>
        <taxon>Bacteria</taxon>
        <taxon>Pseudomonadati</taxon>
        <taxon>Bacteroidota</taxon>
        <taxon>Flavobacteriia</taxon>
        <taxon>Flavobacteriales</taxon>
        <taxon>Cryomorphaceae</taxon>
        <taxon>Cryomorpha</taxon>
    </lineage>
</organism>
<keyword evidence="8 9" id="KW-0472">Membrane</keyword>
<evidence type="ECO:0000313" key="12">
    <source>
        <dbReference type="Proteomes" id="UP000486602"/>
    </source>
</evidence>
<keyword evidence="12" id="KW-1185">Reference proteome</keyword>
<comment type="similarity">
    <text evidence="3">Belongs to the CcmC/CycZ/HelC family.</text>
</comment>
<evidence type="ECO:0000313" key="11">
    <source>
        <dbReference type="EMBL" id="NEN23955.1"/>
    </source>
</evidence>
<evidence type="ECO:0000256" key="1">
    <source>
        <dbReference type="ARBA" id="ARBA00002442"/>
    </source>
</evidence>
<evidence type="ECO:0000256" key="6">
    <source>
        <dbReference type="ARBA" id="ARBA00022748"/>
    </source>
</evidence>
<evidence type="ECO:0000256" key="5">
    <source>
        <dbReference type="ARBA" id="ARBA00022692"/>
    </source>
</evidence>
<accession>A0A7K3WTG2</accession>
<evidence type="ECO:0000259" key="10">
    <source>
        <dbReference type="Pfam" id="PF01578"/>
    </source>
</evidence>
<dbReference type="EMBL" id="JAAGVY010000017">
    <property type="protein sequence ID" value="NEN23955.1"/>
    <property type="molecule type" value="Genomic_DNA"/>
</dbReference>
<dbReference type="GO" id="GO:0015232">
    <property type="term" value="F:heme transmembrane transporter activity"/>
    <property type="evidence" value="ECO:0007669"/>
    <property type="project" value="InterPro"/>
</dbReference>
<proteinExistence type="inferred from homology"/>
<dbReference type="GO" id="GO:0017004">
    <property type="term" value="P:cytochrome complex assembly"/>
    <property type="evidence" value="ECO:0007669"/>
    <property type="project" value="UniProtKB-KW"/>
</dbReference>
<dbReference type="RefSeq" id="WP_163285346.1">
    <property type="nucleotide sequence ID" value="NZ_JAAGVY010000017.1"/>
</dbReference>
<name>A0A7K3WTG2_9FLAO</name>
<keyword evidence="5 9" id="KW-0812">Transmembrane</keyword>
<feature type="domain" description="Cytochrome c assembly protein" evidence="10">
    <location>
        <begin position="159"/>
        <end position="279"/>
    </location>
</feature>
<feature type="transmembrane region" description="Helical" evidence="9">
    <location>
        <begin position="309"/>
        <end position="328"/>
    </location>
</feature>
<dbReference type="AlphaFoldDB" id="A0A7K3WTG2"/>
<evidence type="ECO:0000256" key="7">
    <source>
        <dbReference type="ARBA" id="ARBA00022989"/>
    </source>
</evidence>
<feature type="transmembrane region" description="Helical" evidence="9">
    <location>
        <begin position="168"/>
        <end position="188"/>
    </location>
</feature>
<feature type="transmembrane region" description="Helical" evidence="9">
    <location>
        <begin position="233"/>
        <end position="249"/>
    </location>
</feature>
<reference evidence="11 12" key="1">
    <citation type="submission" date="2020-02" db="EMBL/GenBank/DDBJ databases">
        <title>Out from the shadows clarifying the taxonomy of the family Cryomorphaceae and related taxa by utilizing the GTDB taxonomic framework.</title>
        <authorList>
            <person name="Bowman J.P."/>
        </authorList>
    </citation>
    <scope>NUCLEOTIDE SEQUENCE [LARGE SCALE GENOMIC DNA]</scope>
    <source>
        <strain evidence="11 12">QSSC 1-22</strain>
    </source>
</reference>
<dbReference type="GO" id="GO:0020037">
    <property type="term" value="F:heme binding"/>
    <property type="evidence" value="ECO:0007669"/>
    <property type="project" value="InterPro"/>
</dbReference>
<dbReference type="InterPro" id="IPR002541">
    <property type="entry name" value="Cyt_c_assembly"/>
</dbReference>
<dbReference type="InterPro" id="IPR003557">
    <property type="entry name" value="Cyt_c_biogenesis_CcmC"/>
</dbReference>
<gene>
    <name evidence="11" type="primary">ccsA</name>
    <name evidence="11" type="ORF">G3O08_10635</name>
</gene>
<dbReference type="Pfam" id="PF01578">
    <property type="entry name" value="Cytochrom_C_asm"/>
    <property type="match status" value="1"/>
</dbReference>
<feature type="transmembrane region" description="Helical" evidence="9">
    <location>
        <begin position="200"/>
        <end position="221"/>
    </location>
</feature>
<dbReference type="InterPro" id="IPR045062">
    <property type="entry name" value="Cyt_c_biogenesis_CcsA/CcmC"/>
</dbReference>
<comment type="function">
    <text evidence="1">Required for the export of heme to the periplasm for the biogenesis of c-type cytochromes.</text>
</comment>
<dbReference type="PANTHER" id="PTHR30071">
    <property type="entry name" value="HEME EXPORTER PROTEIN C"/>
    <property type="match status" value="1"/>
</dbReference>
<comment type="caution">
    <text evidence="11">The sequence shown here is derived from an EMBL/GenBank/DDBJ whole genome shotgun (WGS) entry which is preliminary data.</text>
</comment>
<keyword evidence="7 9" id="KW-1133">Transmembrane helix</keyword>
<evidence type="ECO:0000256" key="2">
    <source>
        <dbReference type="ARBA" id="ARBA00004141"/>
    </source>
</evidence>
<comment type="subcellular location">
    <subcellularLocation>
        <location evidence="2">Membrane</location>
        <topology evidence="2">Multi-pass membrane protein</topology>
    </subcellularLocation>
</comment>
<keyword evidence="6" id="KW-0201">Cytochrome c-type biogenesis</keyword>
<protein>
    <recommendedName>
        <fullName evidence="4">Heme exporter protein C</fullName>
    </recommendedName>
</protein>